<organism evidence="6 7">
    <name type="scientific">Polarella glacialis</name>
    <name type="common">Dinoflagellate</name>
    <dbReference type="NCBI Taxonomy" id="89957"/>
    <lineage>
        <taxon>Eukaryota</taxon>
        <taxon>Sar</taxon>
        <taxon>Alveolata</taxon>
        <taxon>Dinophyceae</taxon>
        <taxon>Suessiales</taxon>
        <taxon>Suessiaceae</taxon>
        <taxon>Polarella</taxon>
    </lineage>
</organism>
<proteinExistence type="predicted"/>
<evidence type="ECO:0000313" key="7">
    <source>
        <dbReference type="Proteomes" id="UP000654075"/>
    </source>
</evidence>
<dbReference type="GO" id="GO:0009507">
    <property type="term" value="C:chloroplast"/>
    <property type="evidence" value="ECO:0007669"/>
    <property type="project" value="UniProtKB-SubCell"/>
</dbReference>
<keyword evidence="4" id="KW-0934">Plastid</keyword>
<accession>A0A813EFY5</accession>
<dbReference type="Gene3D" id="1.10.3460.10">
    <property type="entry name" value="Chlorophyll a/b binding protein domain"/>
    <property type="match status" value="9"/>
</dbReference>
<feature type="compositionally biased region" description="Basic and acidic residues" evidence="5">
    <location>
        <begin position="15"/>
        <end position="25"/>
    </location>
</feature>
<feature type="region of interest" description="Disordered" evidence="5">
    <location>
        <begin position="1"/>
        <end position="29"/>
    </location>
</feature>
<protein>
    <submittedName>
        <fullName evidence="6">Uncharacterized protein</fullName>
    </submittedName>
</protein>
<evidence type="ECO:0000256" key="3">
    <source>
        <dbReference type="ARBA" id="ARBA00022531"/>
    </source>
</evidence>
<feature type="non-terminal residue" evidence="6">
    <location>
        <position position="1636"/>
    </location>
</feature>
<name>A0A813EFY5_POLGL</name>
<dbReference type="InterPro" id="IPR022796">
    <property type="entry name" value="Chloroa_b-bind"/>
</dbReference>
<comment type="subcellular location">
    <subcellularLocation>
        <location evidence="1">Plastid</location>
        <location evidence="1">Chloroplast</location>
    </subcellularLocation>
</comment>
<dbReference type="Pfam" id="PF00504">
    <property type="entry name" value="Chloroa_b-bind"/>
    <property type="match status" value="9"/>
</dbReference>
<evidence type="ECO:0000313" key="6">
    <source>
        <dbReference type="EMBL" id="CAE8597017.1"/>
    </source>
</evidence>
<sequence>MPALMSKMRGAPENLSKHRSSENRPGKRALPASLPVASLAAGACVLGSMPSFLLPSQAPAGQSAARDQMLRGGQGPDQGAMPSTGGQIKQQSAASHYSSANAGLLGAAAGAMCLLGHASNSRALRTPAVGLTASASAESPKAAFQPAKQLGATAPLGFFDPAGFTSVGDEEGFRNLRVAEIKHGRVAMMAAVGAVAQHYIQFPGFEGVPADLAAVTTAPGNYGFAALFILSGVAELAIWKQDDKKEPGNFGDPLGLGQYNEDMRGKELNNGRMAMIAALGIVAADIFTGKDGMQQLGLGAIRERTSRVALRATADKGEVFQPAKQMGATAPLGFFDPHYIQFPGFEGVPADLAAVTTAPGSYGFAALFILSGVAELAIWKQDDKKEPGNFGDPLGLGQYTEDMRGKELNNGRMAMIAALGIVAADIFTGKDGMQQLGLGAIRERTSRVALRATAANGEVFQPAKQMGATAPLGFFDPVGFTKEGDESGFRNLRAAEIKHGRVAMMAAVGAVAQHYIQFPGFEGVPADLAAVTTAPGSYGFAALFILSGVAELAIWKQDDKKEPGNFGDPLGLGQYNEDMRGKELNNGRMAMIAALGIVAADIFTGKDGMQQLGLGAIRERTSRVALRATAEKGEVFQPAKQMGATAPLGFFDPVGFAKEGDESGFRNLRAAEIKHGRVAMMAAVGAVAQHYIQFPGFEGVPADLAAVTTAPGSYGFAALFILSGVAELAIWKQDDKKEPGNFGDPLGLGQYNEDMRGKELNNGRMAMIAALGIVAADIFTGKDGMQQLGLGAIRERTSRVALRATAANGEVFQPAKQMGATAPLGFFDPVGFSKEGDESGFRNLRAAEIKHGRVAMMAAVGAVAQHYIQFPGFEGVPADLAAVTTAPGSYGFAALFILSGVAELAIWKQDDKKEPGNFGDPLGLGQYNEDMRGKELNNGRMAMIAALGIVAADIFTGKVEVFQPAKQMGATAPLGFFDPVGFTKEGDESGFRNLRAAEIKHGRVAMMAAVGAVAQHYIQFPGFEGVPADLAAVTTAPGSYGFAALFILSGVAELAIWKQDDKKEPGNFGDPLGLGQYNEDMRGKELNNGRMAMIAALGIVAADIFTGKDGMQQLGLGAIRERTSRVALRATAANGEVFQPAKQMGATAPLGFFDPVGFAKEGDESGFRNLRAAEIKHGRVAMMAAVGAVAQHYIQFPGFEGVPADLAAVTTAPGSYGFAALFILSGVAELAIWKQDDKKEPGNFGDPLGLGQYNEDMRGKELNNGRMAMIAALGIVAADIFTGKDGMQQLGLGATRERTSRVALRATAEKVEVFQPAKQMGATAPLGFFDPVGFTKEGDESGFRNLRAAEIKHGRVAMMAAVGAVAQHYIQFPGFEGVPADLAAVTTAPGSYGFAALFILSGVAELAIWKQDDKKEPGNFGDPLGLGQYNGDMRGKELNNGRMAMIAALGIVAADIFTGKDGMQQLGLAAIRERTSRVALRATAANGEVFQPAKQMGATAPLGFFDPVGFTKEGDESGFRNLRAAEIKHGRVAMMAAVGAVAQHYIQFPGFEGVPADLAAVTTAPGSYGFAALFILSGVAELAIWKQDDKKEPGNFGDPLELGQYSEDMRGKELNNGRMAMIAALGIVAADIFTGK</sequence>
<keyword evidence="2" id="KW-0150">Chloroplast</keyword>
<evidence type="ECO:0000256" key="5">
    <source>
        <dbReference type="SAM" id="MobiDB-lite"/>
    </source>
</evidence>
<evidence type="ECO:0000256" key="1">
    <source>
        <dbReference type="ARBA" id="ARBA00004229"/>
    </source>
</evidence>
<dbReference type="InterPro" id="IPR001344">
    <property type="entry name" value="Chloro_AB-bd_pln"/>
</dbReference>
<reference evidence="6" key="1">
    <citation type="submission" date="2021-02" db="EMBL/GenBank/DDBJ databases">
        <authorList>
            <person name="Dougan E. K."/>
            <person name="Rhodes N."/>
            <person name="Thang M."/>
            <person name="Chan C."/>
        </authorList>
    </citation>
    <scope>NUCLEOTIDE SEQUENCE</scope>
</reference>
<dbReference type="SUPFAM" id="SSF103511">
    <property type="entry name" value="Chlorophyll a-b binding protein"/>
    <property type="match status" value="9"/>
</dbReference>
<evidence type="ECO:0000256" key="4">
    <source>
        <dbReference type="ARBA" id="ARBA00022640"/>
    </source>
</evidence>
<dbReference type="GO" id="GO:0016020">
    <property type="term" value="C:membrane"/>
    <property type="evidence" value="ECO:0007669"/>
    <property type="project" value="InterPro"/>
</dbReference>
<dbReference type="GO" id="GO:0009765">
    <property type="term" value="P:photosynthesis, light harvesting"/>
    <property type="evidence" value="ECO:0007669"/>
    <property type="project" value="InterPro"/>
</dbReference>
<evidence type="ECO:0000256" key="2">
    <source>
        <dbReference type="ARBA" id="ARBA00022528"/>
    </source>
</evidence>
<keyword evidence="3" id="KW-0602">Photosynthesis</keyword>
<dbReference type="Proteomes" id="UP000654075">
    <property type="component" value="Unassembled WGS sequence"/>
</dbReference>
<keyword evidence="7" id="KW-1185">Reference proteome</keyword>
<feature type="compositionally biased region" description="Polar residues" evidence="5">
    <location>
        <begin position="84"/>
        <end position="93"/>
    </location>
</feature>
<gene>
    <name evidence="6" type="ORF">PGLA1383_LOCUS15471</name>
</gene>
<dbReference type="EMBL" id="CAJNNV010009110">
    <property type="protein sequence ID" value="CAE8597017.1"/>
    <property type="molecule type" value="Genomic_DNA"/>
</dbReference>
<comment type="caution">
    <text evidence="6">The sequence shown here is derived from an EMBL/GenBank/DDBJ whole genome shotgun (WGS) entry which is preliminary data.</text>
</comment>
<feature type="region of interest" description="Disordered" evidence="5">
    <location>
        <begin position="57"/>
        <end position="93"/>
    </location>
</feature>
<dbReference type="PANTHER" id="PTHR21649">
    <property type="entry name" value="CHLOROPHYLL A/B BINDING PROTEIN"/>
    <property type="match status" value="1"/>
</dbReference>